<dbReference type="InterPro" id="IPR015422">
    <property type="entry name" value="PyrdxlP-dep_Trfase_small"/>
</dbReference>
<dbReference type="PANTHER" id="PTHR46383:SF1">
    <property type="entry name" value="ASPARTATE AMINOTRANSFERASE"/>
    <property type="match status" value="1"/>
</dbReference>
<dbReference type="InterPro" id="IPR004838">
    <property type="entry name" value="NHTrfase_class1_PyrdxlP-BS"/>
</dbReference>
<dbReference type="Pfam" id="PF00155">
    <property type="entry name" value="Aminotran_1_2"/>
    <property type="match status" value="1"/>
</dbReference>
<dbReference type="EC" id="2.6.1.-" evidence="6"/>
<evidence type="ECO:0000256" key="5">
    <source>
        <dbReference type="ARBA" id="ARBA00022898"/>
    </source>
</evidence>
<dbReference type="KEGG" id="pbas:SMSP2_02629"/>
<keyword evidence="9" id="KW-1185">Reference proteome</keyword>
<keyword evidence="5" id="KW-0663">Pyridoxal phosphate</keyword>
<proteinExistence type="inferred from homology"/>
<dbReference type="PROSITE" id="PS00105">
    <property type="entry name" value="AA_TRANSFER_CLASS_1"/>
    <property type="match status" value="1"/>
</dbReference>
<dbReference type="GO" id="GO:0008483">
    <property type="term" value="F:transaminase activity"/>
    <property type="evidence" value="ECO:0007669"/>
    <property type="project" value="UniProtKB-KW"/>
</dbReference>
<evidence type="ECO:0000313" key="8">
    <source>
        <dbReference type="EMBL" id="AQQ72248.1"/>
    </source>
</evidence>
<reference evidence="9" key="1">
    <citation type="submission" date="2017-02" db="EMBL/GenBank/DDBJ databases">
        <title>Comparative genomics and description of representatives of a novel lineage of planctomycetes thriving in anoxic sediments.</title>
        <authorList>
            <person name="Spring S."/>
            <person name="Bunk B."/>
            <person name="Sproer C."/>
        </authorList>
    </citation>
    <scope>NUCLEOTIDE SEQUENCE [LARGE SCALE GENOMIC DNA]</scope>
    <source>
        <strain evidence="9">SM-Chi-D1</strain>
    </source>
</reference>
<gene>
    <name evidence="8" type="primary">patA</name>
    <name evidence="8" type="ORF">SMSP2_02629</name>
</gene>
<dbReference type="InterPro" id="IPR004839">
    <property type="entry name" value="Aminotransferase_I/II_large"/>
</dbReference>
<dbReference type="EMBL" id="CP019646">
    <property type="protein sequence ID" value="AQQ72248.1"/>
    <property type="molecule type" value="Genomic_DNA"/>
</dbReference>
<evidence type="ECO:0000256" key="6">
    <source>
        <dbReference type="RuleBase" id="RU000481"/>
    </source>
</evidence>
<name>A0A1Q2MI96_9BACT</name>
<keyword evidence="3 6" id="KW-0032">Aminotransferase</keyword>
<dbReference type="Gene3D" id="3.90.1150.10">
    <property type="entry name" value="Aspartate Aminotransferase, domain 1"/>
    <property type="match status" value="1"/>
</dbReference>
<dbReference type="InterPro" id="IPR015424">
    <property type="entry name" value="PyrdxlP-dep_Trfase"/>
</dbReference>
<dbReference type="GO" id="GO:0030170">
    <property type="term" value="F:pyridoxal phosphate binding"/>
    <property type="evidence" value="ECO:0007669"/>
    <property type="project" value="InterPro"/>
</dbReference>
<dbReference type="CDD" id="cd00609">
    <property type="entry name" value="AAT_like"/>
    <property type="match status" value="1"/>
</dbReference>
<dbReference type="OrthoDB" id="231967at2"/>
<evidence type="ECO:0000256" key="4">
    <source>
        <dbReference type="ARBA" id="ARBA00022679"/>
    </source>
</evidence>
<dbReference type="GO" id="GO:0006520">
    <property type="term" value="P:amino acid metabolic process"/>
    <property type="evidence" value="ECO:0007669"/>
    <property type="project" value="InterPro"/>
</dbReference>
<dbReference type="RefSeq" id="WP_146684459.1">
    <property type="nucleotide sequence ID" value="NZ_CP019646.1"/>
</dbReference>
<sequence>MLELLADRTKLMDASGIRKVFALAADLKDPVNLSIGQPDFDVPQQVKQAAVTAIESGCNSYSQTPGLQELKDAVIAKETSRLHWDNPEVFISSGVSGALFLTFLALINPGDEVVIPDPYFVIYKQVINMLGGKCVFVDTYPDFRMTPEKVEAVVTDKTKLIIINTPANPTGVVSTEDELKGIADIAAGRGILVMSDEIYEDFCYDGPSPSIAKFYDKTILMKGFSKNCAMTGWRLGYVVVSQELKPLMNELAKLQQYTYVCAPTPLQKAAITALTVDVSEHVADYARRRDMLVEGLSDKFEFVRPGGAFYMFIKAPGNLSGTDFVTRAIENNLLIIPGGVFSERDTHFRLSYANSPDKLKKGIEILNSIA</sequence>
<dbReference type="InterPro" id="IPR050596">
    <property type="entry name" value="AspAT/PAT-like"/>
</dbReference>
<dbReference type="AlphaFoldDB" id="A0A1Q2MI96"/>
<dbReference type="PANTHER" id="PTHR46383">
    <property type="entry name" value="ASPARTATE AMINOTRANSFERASE"/>
    <property type="match status" value="1"/>
</dbReference>
<organism evidence="8 9">
    <name type="scientific">Limihaloglobus sulfuriphilus</name>
    <dbReference type="NCBI Taxonomy" id="1851148"/>
    <lineage>
        <taxon>Bacteria</taxon>
        <taxon>Pseudomonadati</taxon>
        <taxon>Planctomycetota</taxon>
        <taxon>Phycisphaerae</taxon>
        <taxon>Sedimentisphaerales</taxon>
        <taxon>Sedimentisphaeraceae</taxon>
        <taxon>Limihaloglobus</taxon>
    </lineage>
</organism>
<protein>
    <recommendedName>
        <fullName evidence="6">Aminotransferase</fullName>
        <ecNumber evidence="6">2.6.1.-</ecNumber>
    </recommendedName>
</protein>
<dbReference type="SUPFAM" id="SSF53383">
    <property type="entry name" value="PLP-dependent transferases"/>
    <property type="match status" value="1"/>
</dbReference>
<accession>A0A1Q2MI96</accession>
<dbReference type="Proteomes" id="UP000188181">
    <property type="component" value="Chromosome"/>
</dbReference>
<dbReference type="InterPro" id="IPR015421">
    <property type="entry name" value="PyrdxlP-dep_Trfase_major"/>
</dbReference>
<keyword evidence="4 6" id="KW-0808">Transferase</keyword>
<dbReference type="Gene3D" id="3.40.640.10">
    <property type="entry name" value="Type I PLP-dependent aspartate aminotransferase-like (Major domain)"/>
    <property type="match status" value="1"/>
</dbReference>
<evidence type="ECO:0000256" key="1">
    <source>
        <dbReference type="ARBA" id="ARBA00001933"/>
    </source>
</evidence>
<evidence type="ECO:0000313" key="9">
    <source>
        <dbReference type="Proteomes" id="UP000188181"/>
    </source>
</evidence>
<evidence type="ECO:0000256" key="3">
    <source>
        <dbReference type="ARBA" id="ARBA00022576"/>
    </source>
</evidence>
<comment type="similarity">
    <text evidence="2 6">Belongs to the class-I pyridoxal-phosphate-dependent aminotransferase family.</text>
</comment>
<dbReference type="STRING" id="1851148.SMSP2_02629"/>
<evidence type="ECO:0000259" key="7">
    <source>
        <dbReference type="Pfam" id="PF00155"/>
    </source>
</evidence>
<feature type="domain" description="Aminotransferase class I/classII large" evidence="7">
    <location>
        <begin position="29"/>
        <end position="363"/>
    </location>
</feature>
<comment type="cofactor">
    <cofactor evidence="1 6">
        <name>pyridoxal 5'-phosphate</name>
        <dbReference type="ChEBI" id="CHEBI:597326"/>
    </cofactor>
</comment>
<evidence type="ECO:0000256" key="2">
    <source>
        <dbReference type="ARBA" id="ARBA00007441"/>
    </source>
</evidence>